<dbReference type="OrthoDB" id="10463628at2759"/>
<evidence type="ECO:0000256" key="1">
    <source>
        <dbReference type="SAM" id="MobiDB-lite"/>
    </source>
</evidence>
<organism evidence="2 3">
    <name type="scientific">Linnemannia hyalina</name>
    <dbReference type="NCBI Taxonomy" id="64524"/>
    <lineage>
        <taxon>Eukaryota</taxon>
        <taxon>Fungi</taxon>
        <taxon>Fungi incertae sedis</taxon>
        <taxon>Mucoromycota</taxon>
        <taxon>Mortierellomycotina</taxon>
        <taxon>Mortierellomycetes</taxon>
        <taxon>Mortierellales</taxon>
        <taxon>Mortierellaceae</taxon>
        <taxon>Linnemannia</taxon>
    </lineage>
</organism>
<feature type="compositionally biased region" description="Low complexity" evidence="1">
    <location>
        <begin position="1"/>
        <end position="20"/>
    </location>
</feature>
<dbReference type="Proteomes" id="UP000707451">
    <property type="component" value="Unassembled WGS sequence"/>
</dbReference>
<proteinExistence type="predicted"/>
<feature type="compositionally biased region" description="Polar residues" evidence="1">
    <location>
        <begin position="32"/>
        <end position="58"/>
    </location>
</feature>
<accession>A0A9P7Y1H1</accession>
<dbReference type="EMBL" id="JAHRHY010000003">
    <property type="protein sequence ID" value="KAG9071061.1"/>
    <property type="molecule type" value="Genomic_DNA"/>
</dbReference>
<gene>
    <name evidence="2" type="ORF">KI688_008604</name>
</gene>
<evidence type="ECO:0000313" key="2">
    <source>
        <dbReference type="EMBL" id="KAG9071061.1"/>
    </source>
</evidence>
<evidence type="ECO:0000313" key="3">
    <source>
        <dbReference type="Proteomes" id="UP000707451"/>
    </source>
</evidence>
<keyword evidence="3" id="KW-1185">Reference proteome</keyword>
<dbReference type="AlphaFoldDB" id="A0A9P7Y1H1"/>
<sequence>MNHQNNNQKAQKQSSAAQHGQGHEQMGCVADKNQSAQDHAQTQSGSQQQHADHQQMNSVLPAPEPEGSCATDNCKDSKSSGKTDCK</sequence>
<feature type="region of interest" description="Disordered" evidence="1">
    <location>
        <begin position="1"/>
        <end position="86"/>
    </location>
</feature>
<name>A0A9P7Y1H1_9FUNG</name>
<feature type="compositionally biased region" description="Basic and acidic residues" evidence="1">
    <location>
        <begin position="73"/>
        <end position="86"/>
    </location>
</feature>
<protein>
    <submittedName>
        <fullName evidence="2">Uncharacterized protein</fullName>
    </submittedName>
</protein>
<reference evidence="2" key="1">
    <citation type="submission" date="2021-06" db="EMBL/GenBank/DDBJ databases">
        <title>Genome Sequence of Mortierella hyaline Strain SCG-10, a Cold-Adapted, Nitrate-Reducing Fungus Isolated from Soil in Minnesota, USA.</title>
        <authorList>
            <person name="Aldossari N."/>
        </authorList>
    </citation>
    <scope>NUCLEOTIDE SEQUENCE</scope>
    <source>
        <strain evidence="2">SCG-10</strain>
    </source>
</reference>
<comment type="caution">
    <text evidence="2">The sequence shown here is derived from an EMBL/GenBank/DDBJ whole genome shotgun (WGS) entry which is preliminary data.</text>
</comment>